<feature type="region of interest" description="Disordered" evidence="1">
    <location>
        <begin position="1"/>
        <end position="26"/>
    </location>
</feature>
<accession>A0A6A6TC68</accession>
<feature type="region of interest" description="Disordered" evidence="1">
    <location>
        <begin position="382"/>
        <end position="451"/>
    </location>
</feature>
<dbReference type="OrthoDB" id="3797754at2759"/>
<dbReference type="Proteomes" id="UP000799324">
    <property type="component" value="Unassembled WGS sequence"/>
</dbReference>
<name>A0A6A6TC68_9PLEO</name>
<dbReference type="GO" id="GO:0003676">
    <property type="term" value="F:nucleic acid binding"/>
    <property type="evidence" value="ECO:0007669"/>
    <property type="project" value="InterPro"/>
</dbReference>
<dbReference type="SUPFAM" id="SSF53098">
    <property type="entry name" value="Ribonuclease H-like"/>
    <property type="match status" value="1"/>
</dbReference>
<dbReference type="PROSITE" id="PS50879">
    <property type="entry name" value="RNASE_H_1"/>
    <property type="match status" value="1"/>
</dbReference>
<evidence type="ECO:0000313" key="3">
    <source>
        <dbReference type="EMBL" id="KAF2656508.1"/>
    </source>
</evidence>
<keyword evidence="4" id="KW-1185">Reference proteome</keyword>
<dbReference type="InterPro" id="IPR002156">
    <property type="entry name" value="RNaseH_domain"/>
</dbReference>
<dbReference type="Pfam" id="PF00075">
    <property type="entry name" value="RNase_H"/>
    <property type="match status" value="1"/>
</dbReference>
<protein>
    <recommendedName>
        <fullName evidence="2">RNase H type-1 domain-containing protein</fullName>
    </recommendedName>
</protein>
<dbReference type="InterPro" id="IPR036397">
    <property type="entry name" value="RNaseH_sf"/>
</dbReference>
<evidence type="ECO:0000259" key="2">
    <source>
        <dbReference type="PROSITE" id="PS50879"/>
    </source>
</evidence>
<dbReference type="Gene3D" id="3.30.420.10">
    <property type="entry name" value="Ribonuclease H-like superfamily/Ribonuclease H"/>
    <property type="match status" value="1"/>
</dbReference>
<proteinExistence type="predicted"/>
<dbReference type="EMBL" id="MU004335">
    <property type="protein sequence ID" value="KAF2656508.1"/>
    <property type="molecule type" value="Genomic_DNA"/>
</dbReference>
<evidence type="ECO:0000256" key="1">
    <source>
        <dbReference type="SAM" id="MobiDB-lite"/>
    </source>
</evidence>
<dbReference type="GO" id="GO:0004523">
    <property type="term" value="F:RNA-DNA hybrid ribonuclease activity"/>
    <property type="evidence" value="ECO:0007669"/>
    <property type="project" value="InterPro"/>
</dbReference>
<reference evidence="3" key="1">
    <citation type="journal article" date="2020" name="Stud. Mycol.">
        <title>101 Dothideomycetes genomes: a test case for predicting lifestyles and emergence of pathogens.</title>
        <authorList>
            <person name="Haridas S."/>
            <person name="Albert R."/>
            <person name="Binder M."/>
            <person name="Bloem J."/>
            <person name="Labutti K."/>
            <person name="Salamov A."/>
            <person name="Andreopoulos B."/>
            <person name="Baker S."/>
            <person name="Barry K."/>
            <person name="Bills G."/>
            <person name="Bluhm B."/>
            <person name="Cannon C."/>
            <person name="Castanera R."/>
            <person name="Culley D."/>
            <person name="Daum C."/>
            <person name="Ezra D."/>
            <person name="Gonzalez J."/>
            <person name="Henrissat B."/>
            <person name="Kuo A."/>
            <person name="Liang C."/>
            <person name="Lipzen A."/>
            <person name="Lutzoni F."/>
            <person name="Magnuson J."/>
            <person name="Mondo S."/>
            <person name="Nolan M."/>
            <person name="Ohm R."/>
            <person name="Pangilinan J."/>
            <person name="Park H.-J."/>
            <person name="Ramirez L."/>
            <person name="Alfaro M."/>
            <person name="Sun H."/>
            <person name="Tritt A."/>
            <person name="Yoshinaga Y."/>
            <person name="Zwiers L.-H."/>
            <person name="Turgeon B."/>
            <person name="Goodwin S."/>
            <person name="Spatafora J."/>
            <person name="Crous P."/>
            <person name="Grigoriev I."/>
        </authorList>
    </citation>
    <scope>NUCLEOTIDE SEQUENCE</scope>
    <source>
        <strain evidence="3">CBS 122681</strain>
    </source>
</reference>
<organism evidence="3 4">
    <name type="scientific">Lophiostoma macrostomum CBS 122681</name>
    <dbReference type="NCBI Taxonomy" id="1314788"/>
    <lineage>
        <taxon>Eukaryota</taxon>
        <taxon>Fungi</taxon>
        <taxon>Dikarya</taxon>
        <taxon>Ascomycota</taxon>
        <taxon>Pezizomycotina</taxon>
        <taxon>Dothideomycetes</taxon>
        <taxon>Pleosporomycetidae</taxon>
        <taxon>Pleosporales</taxon>
        <taxon>Lophiostomataceae</taxon>
        <taxon>Lophiostoma</taxon>
    </lineage>
</organism>
<sequence length="451" mass="50554">MAQTGLSPAQAIDLTGDDDEQSLPWAPAPASKSLAAIPVAEDSEVELEVLVGHRELGEWKIAYFKQYHMERELHLVQQFPLDSAIIRTIVPDRYLRVAGARPLLSKQTVAQRAKPQRKQANEPGFPGIIEINNGITAIKKAYKEHSLQHCRDVGRLALFTDGSSRGRNRNGSAVVFRRPEPGFTGWSPWQAYGFKAIGQEIGAHESECLAIIKAMDIARDLAMDNPGWPNSLYIYTDAQGILQKLYKTQRRGKRARDALSDPLMQFMVKKGKAICALVPTVVLVWCPSHSNVPGNELADRVAALAAKHTYENENEYIDLSSDEESEEMKVIEAVEIMENKRREEYARKRAQERFENSEDESDDMTHIDCFGRNNLLRGTHLAVAKDGEPRGTTSKEPPPVQREIKELMELNTLEPNTSQKDGNEVGKSMLSEGDWGLSWDSDSWDGRTPFD</sequence>
<dbReference type="InterPro" id="IPR012337">
    <property type="entry name" value="RNaseH-like_sf"/>
</dbReference>
<evidence type="ECO:0000313" key="4">
    <source>
        <dbReference type="Proteomes" id="UP000799324"/>
    </source>
</evidence>
<dbReference type="AlphaFoldDB" id="A0A6A6TC68"/>
<gene>
    <name evidence="3" type="ORF">K491DRAFT_677969</name>
</gene>
<feature type="domain" description="RNase H type-1" evidence="2">
    <location>
        <begin position="152"/>
        <end position="307"/>
    </location>
</feature>